<gene>
    <name evidence="1" type="ORF">SCOCK_290072</name>
</gene>
<proteinExistence type="predicted"/>
<comment type="caution">
    <text evidence="1">The sequence shown here is derived from an EMBL/GenBank/DDBJ whole genome shotgun (WGS) entry which is preliminary data.</text>
</comment>
<evidence type="ECO:0000313" key="2">
    <source>
        <dbReference type="Proteomes" id="UP001152519"/>
    </source>
</evidence>
<reference evidence="1" key="1">
    <citation type="submission" date="2021-05" db="EMBL/GenBank/DDBJ databases">
        <authorList>
            <person name="Arsene-Ploetze F."/>
        </authorList>
    </citation>
    <scope>NUCLEOTIDE SEQUENCE</scope>
    <source>
        <strain evidence="1">DSM 42138</strain>
    </source>
</reference>
<dbReference type="AlphaFoldDB" id="A0A9W4E7C9"/>
<sequence>MPRQDAALCQSHSVRRGFALSGFIALSSRSALDGRSHDEVIRQRPDMTPVWCEQSA</sequence>
<dbReference type="Proteomes" id="UP001152519">
    <property type="component" value="Unassembled WGS sequence"/>
</dbReference>
<protein>
    <submittedName>
        <fullName evidence="1">Uncharacterized protein</fullName>
    </submittedName>
</protein>
<keyword evidence="2" id="KW-1185">Reference proteome</keyword>
<organism evidence="1 2">
    <name type="scientific">Actinacidiphila cocklensis</name>
    <dbReference type="NCBI Taxonomy" id="887465"/>
    <lineage>
        <taxon>Bacteria</taxon>
        <taxon>Bacillati</taxon>
        <taxon>Actinomycetota</taxon>
        <taxon>Actinomycetes</taxon>
        <taxon>Kitasatosporales</taxon>
        <taxon>Streptomycetaceae</taxon>
        <taxon>Actinacidiphila</taxon>
    </lineage>
</organism>
<dbReference type="EMBL" id="CAJSLV010000058">
    <property type="protein sequence ID" value="CAG6394736.1"/>
    <property type="molecule type" value="Genomic_DNA"/>
</dbReference>
<evidence type="ECO:0000313" key="1">
    <source>
        <dbReference type="EMBL" id="CAG6394736.1"/>
    </source>
</evidence>
<name>A0A9W4E7C9_9ACTN</name>
<accession>A0A9W4E7C9</accession>